<keyword evidence="8 13" id="KW-0472">Membrane</keyword>
<keyword evidence="6 13" id="KW-1133">Transmembrane helix</keyword>
<dbReference type="Proteomes" id="UP000239649">
    <property type="component" value="Unassembled WGS sequence"/>
</dbReference>
<dbReference type="PANTHER" id="PTHR10037:SF62">
    <property type="entry name" value="SODIUM CHANNEL PROTEIN 60E"/>
    <property type="match status" value="1"/>
</dbReference>
<dbReference type="InterPro" id="IPR043203">
    <property type="entry name" value="VGCC_Ca_Na"/>
</dbReference>
<feature type="transmembrane region" description="Helical" evidence="13">
    <location>
        <begin position="2012"/>
        <end position="2033"/>
    </location>
</feature>
<dbReference type="PANTHER" id="PTHR10037">
    <property type="entry name" value="VOLTAGE-GATED CATION CHANNEL CALCIUM AND SODIUM"/>
    <property type="match status" value="1"/>
</dbReference>
<feature type="compositionally biased region" description="Low complexity" evidence="12">
    <location>
        <begin position="1599"/>
        <end position="1612"/>
    </location>
</feature>
<evidence type="ECO:0000256" key="7">
    <source>
        <dbReference type="ARBA" id="ARBA00023065"/>
    </source>
</evidence>
<evidence type="ECO:0000256" key="2">
    <source>
        <dbReference type="ARBA" id="ARBA00022448"/>
    </source>
</evidence>
<dbReference type="Gene3D" id="1.10.287.70">
    <property type="match status" value="4"/>
</dbReference>
<feature type="transmembrane region" description="Helical" evidence="13">
    <location>
        <begin position="1131"/>
        <end position="1150"/>
    </location>
</feature>
<feature type="transmembrane region" description="Helical" evidence="13">
    <location>
        <begin position="2234"/>
        <end position="2259"/>
    </location>
</feature>
<evidence type="ECO:0000256" key="6">
    <source>
        <dbReference type="ARBA" id="ARBA00022989"/>
    </source>
</evidence>
<feature type="transmembrane region" description="Helical" evidence="13">
    <location>
        <begin position="1049"/>
        <end position="1069"/>
    </location>
</feature>
<evidence type="ECO:0000256" key="11">
    <source>
        <dbReference type="PROSITE-ProRule" id="PRU00176"/>
    </source>
</evidence>
<reference evidence="15 16" key="1">
    <citation type="journal article" date="2018" name="Plant J.">
        <title>Genome sequences of Chlorella sorokiniana UTEX 1602 and Micractinium conductrix SAG 241.80: implications to maltose excretion by a green alga.</title>
        <authorList>
            <person name="Arriola M.B."/>
            <person name="Velmurugan N."/>
            <person name="Zhang Y."/>
            <person name="Plunkett M.H."/>
            <person name="Hondzo H."/>
            <person name="Barney B.M."/>
        </authorList>
    </citation>
    <scope>NUCLEOTIDE SEQUENCE [LARGE SCALE GENOMIC DNA]</scope>
    <source>
        <strain evidence="15 16">SAG 241.80</strain>
    </source>
</reference>
<feature type="transmembrane region" description="Helical" evidence="13">
    <location>
        <begin position="2132"/>
        <end position="2158"/>
    </location>
</feature>
<feature type="transmembrane region" description="Helical" evidence="13">
    <location>
        <begin position="1231"/>
        <end position="1248"/>
    </location>
</feature>
<feature type="transmembrane region" description="Helical" evidence="13">
    <location>
        <begin position="1764"/>
        <end position="1784"/>
    </location>
</feature>
<feature type="transmembrane region" description="Helical" evidence="13">
    <location>
        <begin position="750"/>
        <end position="775"/>
    </location>
</feature>
<feature type="domain" description="RRM" evidence="14">
    <location>
        <begin position="53"/>
        <end position="131"/>
    </location>
</feature>
<keyword evidence="5" id="KW-0851">Voltage-gated channel</keyword>
<dbReference type="Gene3D" id="1.20.120.350">
    <property type="entry name" value="Voltage-gated potassium channels. Chain C"/>
    <property type="match status" value="5"/>
</dbReference>
<dbReference type="SUPFAM" id="SSF54928">
    <property type="entry name" value="RNA-binding domain, RBD"/>
    <property type="match status" value="2"/>
</dbReference>
<feature type="domain" description="RRM" evidence="14">
    <location>
        <begin position="309"/>
        <end position="387"/>
    </location>
</feature>
<evidence type="ECO:0000256" key="5">
    <source>
        <dbReference type="ARBA" id="ARBA00022882"/>
    </source>
</evidence>
<keyword evidence="11" id="KW-0694">RNA-binding</keyword>
<feature type="transmembrane region" description="Helical" evidence="13">
    <location>
        <begin position="871"/>
        <end position="893"/>
    </location>
</feature>
<feature type="transmembrane region" description="Helical" evidence="13">
    <location>
        <begin position="1685"/>
        <end position="1708"/>
    </location>
</feature>
<feature type="transmembrane region" description="Helical" evidence="13">
    <location>
        <begin position="1268"/>
        <end position="1293"/>
    </location>
</feature>
<comment type="subcellular location">
    <subcellularLocation>
        <location evidence="1">Membrane</location>
        <topology evidence="1">Multi-pass membrane protein</topology>
    </subcellularLocation>
</comment>
<feature type="compositionally biased region" description="Basic residues" evidence="12">
    <location>
        <begin position="1515"/>
        <end position="1527"/>
    </location>
</feature>
<gene>
    <name evidence="15" type="ORF">C2E20_4967</name>
</gene>
<feature type="region of interest" description="Disordered" evidence="12">
    <location>
        <begin position="2419"/>
        <end position="2446"/>
    </location>
</feature>
<feature type="region of interest" description="Disordered" evidence="12">
    <location>
        <begin position="1495"/>
        <end position="1665"/>
    </location>
</feature>
<feature type="transmembrane region" description="Helical" evidence="13">
    <location>
        <begin position="1102"/>
        <end position="1124"/>
    </location>
</feature>
<feature type="transmembrane region" description="Helical" evidence="13">
    <location>
        <begin position="1199"/>
        <end position="1219"/>
    </location>
</feature>
<evidence type="ECO:0000256" key="4">
    <source>
        <dbReference type="ARBA" id="ARBA00022737"/>
    </source>
</evidence>
<dbReference type="Pfam" id="PF00520">
    <property type="entry name" value="Ion_trans"/>
    <property type="match status" value="5"/>
</dbReference>
<dbReference type="GO" id="GO:0003723">
    <property type="term" value="F:RNA binding"/>
    <property type="evidence" value="ECO:0007669"/>
    <property type="project" value="UniProtKB-UniRule"/>
</dbReference>
<dbReference type="GO" id="GO:0001518">
    <property type="term" value="C:voltage-gated sodium channel complex"/>
    <property type="evidence" value="ECO:0007669"/>
    <property type="project" value="TreeGrafter"/>
</dbReference>
<evidence type="ECO:0000256" key="3">
    <source>
        <dbReference type="ARBA" id="ARBA00022692"/>
    </source>
</evidence>
<feature type="domain" description="RRM" evidence="14">
    <location>
        <begin position="148"/>
        <end position="227"/>
    </location>
</feature>
<dbReference type="CDD" id="cd00590">
    <property type="entry name" value="RRM_SF"/>
    <property type="match status" value="1"/>
</dbReference>
<dbReference type="OrthoDB" id="266138at2759"/>
<name>A0A2P6VCD1_9CHLO</name>
<dbReference type="EMBL" id="LHPF02000013">
    <property type="protein sequence ID" value="PSC71711.1"/>
    <property type="molecule type" value="Genomic_DNA"/>
</dbReference>
<feature type="region of interest" description="Disordered" evidence="12">
    <location>
        <begin position="547"/>
        <end position="578"/>
    </location>
</feature>
<evidence type="ECO:0000256" key="13">
    <source>
        <dbReference type="SAM" id="Phobius"/>
    </source>
</evidence>
<feature type="transmembrane region" description="Helical" evidence="13">
    <location>
        <begin position="630"/>
        <end position="648"/>
    </location>
</feature>
<feature type="compositionally biased region" description="Polar residues" evidence="12">
    <location>
        <begin position="1631"/>
        <end position="1647"/>
    </location>
</feature>
<dbReference type="SMART" id="SM00360">
    <property type="entry name" value="RRM"/>
    <property type="match status" value="3"/>
</dbReference>
<dbReference type="InterPro" id="IPR005821">
    <property type="entry name" value="Ion_trans_dom"/>
</dbReference>
<feature type="transmembrane region" description="Helical" evidence="13">
    <location>
        <begin position="700"/>
        <end position="729"/>
    </location>
</feature>
<dbReference type="GO" id="GO:0005248">
    <property type="term" value="F:voltage-gated sodium channel activity"/>
    <property type="evidence" value="ECO:0007669"/>
    <property type="project" value="TreeGrafter"/>
</dbReference>
<keyword evidence="4" id="KW-0677">Repeat</keyword>
<keyword evidence="16" id="KW-1185">Reference proteome</keyword>
<dbReference type="InterPro" id="IPR000504">
    <property type="entry name" value="RRM_dom"/>
</dbReference>
<evidence type="ECO:0000313" key="15">
    <source>
        <dbReference type="EMBL" id="PSC71711.1"/>
    </source>
</evidence>
<dbReference type="Gene3D" id="1.10.238.10">
    <property type="entry name" value="EF-hand"/>
    <property type="match status" value="1"/>
</dbReference>
<evidence type="ECO:0000256" key="9">
    <source>
        <dbReference type="ARBA" id="ARBA00023180"/>
    </source>
</evidence>
<feature type="compositionally biased region" description="Low complexity" evidence="12">
    <location>
        <begin position="1562"/>
        <end position="1578"/>
    </location>
</feature>
<accession>A0A2P6VCD1</accession>
<keyword evidence="2" id="KW-0813">Transport</keyword>
<sequence>MLAAAGSPGARSGASSPTSSPHEPLSAALSTASTAAALNSLAAGLAASSSSHPNIFVRGLPLQWGENEITAVFGQFGQLTSLRLVRHSVTKHSLGYGFVRYGSVTEAQAAIGTLDGTSVLGHTLQVKFADADAGPPTMPAPSGLTPSDSCYVKHLPASYGVQEVQQLFETHGAVLDVKLFPCLDQFRGASALVRMASLEASERAITALNNSTPPGAVQSLIVRFAESAAEKAARLSRREAKSLQRMRVVPNGMHSGSPFDGMAGGLGPDHLQQALSALSLGGMPQAAALRSQLPPPPLVPQAYQPQMLSSICIKGMPPNADRLWVFENFSRYGAVAGLRILIDEASGLCNGTGFVNFADTGAAERARQAMNGMRAGDKILHVMVQTNTGAGMHSGMNSGMASPSAACLSNGRSHSGTFDVASAAVLAAAVGQPVLPVQADWQLLTQPGQSCMWIKRRKPSMKRPRHSAPIGSQPSGRGAAPQSLYEKLKHLRPAAQQEELEEQEVYWEDQDLQERRIELQRRQQDEAMLERIKRRVAGEKMNVPRALARGKSVRVSAAGGPASARSQASTPGSGGTRRLLGAAEHSAGAADGPGPNAAAGDTQLEVPGCCAIRWAPVQRAAERLTTHPDFQLVVMLVILLNCVALAMFRPSLPEDGTWNGTLKDIDIAVSVLFAVEMCLMVVAAGGPIEYLRGPWNVFDFLMVLAGFTTFIPASSNASSASGSAAVHALRALRALRPLRTITRFEALRSIVVCFIEAVPMLVSVIGLLYFFMLLFASAATVLFLDASYFSCTDPVTGDVLAESSSGEMWGCGLSTCPAGMECREHRMALPLQTAGFGNIGLSLLSLFQVTTQTDWAYQLYMVMDRAGPAPLIFYVFYILLQSYFVVNLFLAVLKHRFAAATALYSKVVAPQGRPRSTLVLAWLAVKARLARHMDTQRSAFEERMSQRSSRSASSRCSSRAGAASPELLLAKAKVDGAVGVADGPPSGFKARLGYHWFEFRWRVRQVIDHPAFTGTFMALILGHTVLLAMTTAGMSDEMRAAQDTASTAFTYLFLAECLLKLLGLGFAGFRGVGMNVFDAVVVAISLVDMAPAYAAALDVASNVLTCLFAVEVAMKMIGLGAWGFSADPFNAFDALVVALGVLEMALMMGANGNALRSFRTLRILRSFRVLRILKIFRYLESLRVMSEVVMGSMGQFMAVALLMVLFIFVFALIGLQVFGLQSASFDPPLPSFMGFWNSFILVFQVLTLENWPDTMFKVQAVSGWPSVLFFVAWVTVGKWLILTLFLAITLSAFEQSYASVTRTTTGGSLVRMVSLAASLPQRLLVCCCGCLPGRRRQVEPAQGDPISSAALKAAAATVPKRACTSGLAGDDAPPMLSAAAAHDATAAMSAAMRAKLGVAADSPHEAAGTGRVSSRASGRRVSFAAAEQDLIRAVPAGTAAAAAAVAAVDEVAGSASEQHQLHAQSPLSRVTSMVQHFEGLAPSRLGQHRLEALPEDGQLAGGDPAVVDADGRALPRPKRTASQKARLKAAGQRARFVGAPGDGEEEEDDDSQASGLVSPAALSPLPGSGSDSRSLPSSATGSRSPSPLAGSKAKAISHSASGGSSTRPGSRSHGADASEDQSLAGELQDAESASQFSGISGTSSVGSHLSRLAGHVRRRSRRRDYPPLRGTSLGFLKVDNPLRGFLYNLMTMQFTDYFLVAVVLLSCAEMAMETAAMDPAARRTKVMHWIDVSTTAVFGLEALLKVVAFGFRPYISFNTNKLDLGVVSISVVLLIVESTGFRFLKALRVLRAVRPLRMLTRSRSMLMVFHTLVRSLAAMGNVTVLAGLVFLIFAILGVQLFAGLLWSCNDGSVAGKAECVGTFLDPDTGATLARVWSNTWLNFDNVGAALLTLFITSTLDGYTPTMYMTMATRRASPGMQPVPGSNPAAFLFWFAFITLCSFFVLNLYIGVVFFQFQRLKLLSETGSAVLTATQTGHVEMLRAVFRLKPLDVAPLPEARLRRWCHHLAYSKWFDHAMLAGIILNIVLTATTFYNQPDGFTRAQELANTVFSSLVIAELLIRLTAQGPRLYWRSNWNKLDILLAAAATADLATQAVNAAAGTTISLGAFKKIVMLARVLRMLRLVRHSKGIQTLLSTLIISLPAIINVGALLFLLFFVFSYMGVLLFGQVAFQDNLNEHANFTTFPRALLLLFRVATGDNWSVLLRDCMARQAPACDPAAGTCGYAWAPLYFFSFYLMGAMIAMNLLTTVGAGVVVVVWWGGVILETFEKIQDTAAWTLTPQHLEDFIELWAEYDDGSNSIDPKHMEALLQRLPPPMGLGRAATEADILRFVFSLDIPLDERGFVPFHRTAYELVVRCTEAEIPEGELKRRMDRMARRFLNRHTPKSARGEADAFAEHMNFQVALTVMRIQRKWRETAARRKTEREAARPVVPPLRLGSIPGLSGRR</sequence>
<dbReference type="Pfam" id="PF00076">
    <property type="entry name" value="RRM_1"/>
    <property type="match status" value="3"/>
</dbReference>
<keyword evidence="3 13" id="KW-0812">Transmembrane</keyword>
<feature type="transmembrane region" description="Helical" evidence="13">
    <location>
        <begin position="1930"/>
        <end position="1954"/>
    </location>
</feature>
<evidence type="ECO:0000256" key="1">
    <source>
        <dbReference type="ARBA" id="ARBA00004141"/>
    </source>
</evidence>
<evidence type="ECO:0000256" key="12">
    <source>
        <dbReference type="SAM" id="MobiDB-lite"/>
    </source>
</evidence>
<dbReference type="SUPFAM" id="SSF81324">
    <property type="entry name" value="Voltage-gated potassium channels"/>
    <property type="match status" value="4"/>
</dbReference>
<keyword evidence="7" id="KW-0406">Ion transport</keyword>
<proteinExistence type="predicted"/>
<keyword evidence="9" id="KW-0325">Glycoprotein</keyword>
<feature type="transmembrane region" description="Helical" evidence="13">
    <location>
        <begin position="1010"/>
        <end position="1029"/>
    </location>
</feature>
<organism evidence="15 16">
    <name type="scientific">Micractinium conductrix</name>
    <dbReference type="NCBI Taxonomy" id="554055"/>
    <lineage>
        <taxon>Eukaryota</taxon>
        <taxon>Viridiplantae</taxon>
        <taxon>Chlorophyta</taxon>
        <taxon>core chlorophytes</taxon>
        <taxon>Trebouxiophyceae</taxon>
        <taxon>Chlorellales</taxon>
        <taxon>Chlorellaceae</taxon>
        <taxon>Chlorella clade</taxon>
        <taxon>Micractinium</taxon>
    </lineage>
</organism>
<evidence type="ECO:0000256" key="10">
    <source>
        <dbReference type="ARBA" id="ARBA00023303"/>
    </source>
</evidence>
<evidence type="ECO:0000256" key="8">
    <source>
        <dbReference type="ARBA" id="ARBA00023136"/>
    </source>
</evidence>
<comment type="caution">
    <text evidence="15">The sequence shown here is derived from an EMBL/GenBank/DDBJ whole genome shotgun (WGS) entry which is preliminary data.</text>
</comment>
<feature type="transmembrane region" description="Helical" evidence="13">
    <location>
        <begin position="669"/>
        <end position="688"/>
    </location>
</feature>
<feature type="transmembrane region" description="Helical" evidence="13">
    <location>
        <begin position="1729"/>
        <end position="1752"/>
    </location>
</feature>
<dbReference type="InterPro" id="IPR035979">
    <property type="entry name" value="RBD_domain_sf"/>
</dbReference>
<dbReference type="STRING" id="554055.A0A2P6VCD1"/>
<evidence type="ECO:0000259" key="14">
    <source>
        <dbReference type="PROSITE" id="PS50102"/>
    </source>
</evidence>
<protein>
    <submittedName>
        <fullName evidence="15">Voltage-gated ion channel superfamily isoform B</fullName>
    </submittedName>
</protein>
<dbReference type="InterPro" id="IPR012677">
    <property type="entry name" value="Nucleotide-bd_a/b_plait_sf"/>
</dbReference>
<dbReference type="FunFam" id="1.20.120.350:FF:000009">
    <property type="entry name" value="Voltage-dependent T-type calcium channel subunit alpha"/>
    <property type="match status" value="1"/>
</dbReference>
<dbReference type="Gene3D" id="3.30.70.330">
    <property type="match status" value="3"/>
</dbReference>
<feature type="transmembrane region" description="Helical" evidence="13">
    <location>
        <begin position="1805"/>
        <end position="1836"/>
    </location>
</feature>
<dbReference type="PROSITE" id="PS50102">
    <property type="entry name" value="RRM"/>
    <property type="match status" value="3"/>
</dbReference>
<feature type="region of interest" description="Disordered" evidence="12">
    <location>
        <begin position="1"/>
        <end position="27"/>
    </location>
</feature>
<evidence type="ECO:0000313" key="16">
    <source>
        <dbReference type="Proteomes" id="UP000239649"/>
    </source>
</evidence>
<keyword evidence="10" id="KW-0407">Ion channel</keyword>
<feature type="compositionally biased region" description="Acidic residues" evidence="12">
    <location>
        <begin position="1542"/>
        <end position="1551"/>
    </location>
</feature>
<dbReference type="InterPro" id="IPR027359">
    <property type="entry name" value="Volt_channel_dom_sf"/>
</dbReference>
<feature type="region of interest" description="Disordered" evidence="12">
    <location>
        <begin position="458"/>
        <end position="481"/>
    </location>
</feature>